<dbReference type="Proteomes" id="UP000594402">
    <property type="component" value="Segment"/>
</dbReference>
<name>A0A7S5FQ98_9CAUD</name>
<sequence>MLRIKRTEEAKQAPLKKVKTEAVCRVNCVADEVRRLYITPIAGQELIYMKKEEEAKAFLAIETEPEDLSEFPFIGSEIGSTGMSPREVAEVFYERSQAWKYIGVMIERLRVNALSGIKTASSEEEVNQLVEFYEEDMEELR</sequence>
<accession>A0A7S5FQ98</accession>
<proteinExistence type="predicted"/>
<evidence type="ECO:0000313" key="1">
    <source>
        <dbReference type="EMBL" id="QGH74589.1"/>
    </source>
</evidence>
<reference evidence="1 2" key="1">
    <citation type="submission" date="2019-10" db="EMBL/GenBank/DDBJ databases">
        <title>Isolation and characterisation of a new family of globally distributed lytic roseophage, the Naomivirus.</title>
        <authorList>
            <person name="Rihtman B."/>
            <person name="Puxty R.J."/>
            <person name="Hapeshi A."/>
            <person name="Zhan Y."/>
            <person name="Michinevski S."/>
            <person name="Waterfield N.R."/>
            <person name="Chen F."/>
            <person name="Millard A.D."/>
            <person name="Scanlan D.J."/>
            <person name="Chen Y."/>
        </authorList>
    </citation>
    <scope>NUCLEOTIDE SEQUENCE [LARGE SCALE GENOMIC DNA]</scope>
</reference>
<organism evidence="1 2">
    <name type="scientific">Bacteriophage DSS3_VP1</name>
    <dbReference type="NCBI Taxonomy" id="2664196"/>
    <lineage>
        <taxon>Viruses</taxon>
        <taxon>Duplodnaviria</taxon>
        <taxon>Heunggongvirae</taxon>
        <taxon>Uroviricota</taxon>
        <taxon>Caudoviricetes</taxon>
        <taxon>Naomviridae</taxon>
        <taxon>Noahvirus</taxon>
        <taxon>Noahvirus arc</taxon>
    </lineage>
</organism>
<evidence type="ECO:0000313" key="2">
    <source>
        <dbReference type="Proteomes" id="UP000594402"/>
    </source>
</evidence>
<keyword evidence="2" id="KW-1185">Reference proteome</keyword>
<gene>
    <name evidence="1" type="ORF">DSS3VP1_00020</name>
</gene>
<dbReference type="EMBL" id="MN602266">
    <property type="protein sequence ID" value="QGH74589.1"/>
    <property type="molecule type" value="Genomic_DNA"/>
</dbReference>
<protein>
    <submittedName>
        <fullName evidence="1">Tail assembly chaperone</fullName>
    </submittedName>
</protein>